<evidence type="ECO:0000256" key="6">
    <source>
        <dbReference type="SAM" id="Phobius"/>
    </source>
</evidence>
<dbReference type="PANTHER" id="PTHR18843:SF7">
    <property type="entry name" value="LAMINA-ASSOCIATED POLYPEPTIDE 1B ISOFORM 1-RELATED"/>
    <property type="match status" value="1"/>
</dbReference>
<organism evidence="7">
    <name type="scientific">Dendroctonus ponderosae</name>
    <name type="common">Mountain pine beetle</name>
    <dbReference type="NCBI Taxonomy" id="77166"/>
    <lineage>
        <taxon>Eukaryota</taxon>
        <taxon>Metazoa</taxon>
        <taxon>Ecdysozoa</taxon>
        <taxon>Arthropoda</taxon>
        <taxon>Hexapoda</taxon>
        <taxon>Insecta</taxon>
        <taxon>Pterygota</taxon>
        <taxon>Neoptera</taxon>
        <taxon>Endopterygota</taxon>
        <taxon>Coleoptera</taxon>
        <taxon>Polyphaga</taxon>
        <taxon>Cucujiformia</taxon>
        <taxon>Curculionidae</taxon>
        <taxon>Scolytinae</taxon>
        <taxon>Dendroctonus</taxon>
    </lineage>
</organism>
<dbReference type="GO" id="GO:0001671">
    <property type="term" value="F:ATPase activator activity"/>
    <property type="evidence" value="ECO:0007669"/>
    <property type="project" value="InterPro"/>
</dbReference>
<evidence type="ECO:0000256" key="5">
    <source>
        <dbReference type="SAM" id="MobiDB-lite"/>
    </source>
</evidence>
<dbReference type="EMBL" id="KB741219">
    <property type="protein sequence ID" value="ENN72447.1"/>
    <property type="molecule type" value="Genomic_DNA"/>
</dbReference>
<accession>N6U1L6</accession>
<evidence type="ECO:0000313" key="7">
    <source>
        <dbReference type="EMBL" id="ENN72447.1"/>
    </source>
</evidence>
<keyword evidence="2 6" id="KW-0812">Transmembrane</keyword>
<comment type="subcellular location">
    <subcellularLocation>
        <location evidence="1">Membrane</location>
    </subcellularLocation>
</comment>
<dbReference type="HOGENOM" id="CLU_783609_0_0_1"/>
<dbReference type="PANTHER" id="PTHR18843">
    <property type="entry name" value="TORSIN-1A-INTERACTING PROTEIN"/>
    <property type="match status" value="1"/>
</dbReference>
<evidence type="ECO:0000256" key="2">
    <source>
        <dbReference type="ARBA" id="ARBA00022692"/>
    </source>
</evidence>
<proteinExistence type="predicted"/>
<dbReference type="OMA" id="RCNIEDM"/>
<dbReference type="Gene3D" id="3.40.50.12190">
    <property type="match status" value="1"/>
</dbReference>
<evidence type="ECO:0000256" key="1">
    <source>
        <dbReference type="ARBA" id="ARBA00004370"/>
    </source>
</evidence>
<dbReference type="AlphaFoldDB" id="N6U1L6"/>
<sequence>MHGTKPKAQSTPNREPHCRRSVRDYRDENMSPVPLMESALPSDRSPNLRELSGSPRARLHRQGETPEGSESGSDDSDQCEEPDQEPRRRSEYAQVASRPRQPSVQPAKAVSLRPRQPSVQPAKAVSSQGCFWLVLVFMIAVPVGTGYYLSLNGTKCEKTSTKELKRDFSPPKLEGFGQDPFFWSDIRVQIEEVLAFASPRSIVFLHQKADAPKMRRIVATVAANAACYLRCCHAVPLQLNSTHVKNRTSIDDYGVLSDRYRADLEASGVLIMDNLTELSGTDAQMFHLFCDDSAPVVAQALILFTVEVATLPEAGSEAAELRRVLAARWTDIGRGDKFDPLFVRIAGQIVTIRS</sequence>
<dbReference type="GO" id="GO:0016020">
    <property type="term" value="C:membrane"/>
    <property type="evidence" value="ECO:0007669"/>
    <property type="project" value="UniProtKB-SubCell"/>
</dbReference>
<evidence type="ECO:0000313" key="8">
    <source>
        <dbReference type="EnsemblMetazoa" id="XP_019768152.1"/>
    </source>
</evidence>
<dbReference type="InterPro" id="IPR038599">
    <property type="entry name" value="LAP1C-like_C_sf"/>
</dbReference>
<dbReference type="EnsemblMetazoa" id="XM_019912593.1">
    <property type="protein sequence ID" value="XP_019768152.1"/>
    <property type="gene ID" value="LOC109543071"/>
</dbReference>
<dbReference type="GO" id="GO:0061024">
    <property type="term" value="P:membrane organization"/>
    <property type="evidence" value="ECO:0007669"/>
    <property type="project" value="TreeGrafter"/>
</dbReference>
<name>N6U1L6_DENPD</name>
<keyword evidence="4 6" id="KW-0472">Membrane</keyword>
<keyword evidence="3 6" id="KW-1133">Transmembrane helix</keyword>
<feature type="region of interest" description="Disordered" evidence="5">
    <location>
        <begin position="1"/>
        <end position="115"/>
    </location>
</feature>
<evidence type="ECO:0008006" key="10">
    <source>
        <dbReference type="Google" id="ProtNLM"/>
    </source>
</evidence>
<gene>
    <name evidence="8" type="primary">109543071</name>
    <name evidence="7" type="ORF">YQE_10915</name>
</gene>
<reference evidence="7 9" key="1">
    <citation type="journal article" date="2013" name="Genome Biol.">
        <title>Draft genome of the mountain pine beetle, Dendroctonus ponderosae Hopkins, a major forest pest.</title>
        <authorList>
            <person name="Keeling C.I."/>
            <person name="Yuen M.M."/>
            <person name="Liao N.Y."/>
            <person name="Docking T.R."/>
            <person name="Chan S.K."/>
            <person name="Taylor G.A."/>
            <person name="Palmquist D.L."/>
            <person name="Jackman S.D."/>
            <person name="Nguyen A."/>
            <person name="Li M."/>
            <person name="Henderson H."/>
            <person name="Janes J.K."/>
            <person name="Zhao Y."/>
            <person name="Pandoh P."/>
            <person name="Moore R."/>
            <person name="Sperling F.A."/>
            <person name="Huber D.P."/>
            <person name="Birol I."/>
            <person name="Jones S.J."/>
            <person name="Bohlmann J."/>
        </authorList>
    </citation>
    <scope>NUCLEOTIDE SEQUENCE</scope>
</reference>
<feature type="compositionally biased region" description="Acidic residues" evidence="5">
    <location>
        <begin position="72"/>
        <end position="83"/>
    </location>
</feature>
<evidence type="ECO:0000256" key="4">
    <source>
        <dbReference type="ARBA" id="ARBA00023136"/>
    </source>
</evidence>
<reference evidence="8" key="2">
    <citation type="submission" date="2024-08" db="UniProtKB">
        <authorList>
            <consortium name="EnsemblMetazoa"/>
        </authorList>
    </citation>
    <scope>IDENTIFICATION</scope>
</reference>
<feature type="transmembrane region" description="Helical" evidence="6">
    <location>
        <begin position="130"/>
        <end position="149"/>
    </location>
</feature>
<dbReference type="Proteomes" id="UP000019118">
    <property type="component" value="Unassembled WGS sequence"/>
</dbReference>
<evidence type="ECO:0000313" key="9">
    <source>
        <dbReference type="Proteomes" id="UP000019118"/>
    </source>
</evidence>
<feature type="compositionally biased region" description="Basic and acidic residues" evidence="5">
    <location>
        <begin position="14"/>
        <end position="29"/>
    </location>
</feature>
<dbReference type="InterPro" id="IPR008662">
    <property type="entry name" value="TOIP1/2"/>
</dbReference>
<evidence type="ECO:0000256" key="3">
    <source>
        <dbReference type="ARBA" id="ARBA00022989"/>
    </source>
</evidence>
<feature type="non-terminal residue" evidence="7">
    <location>
        <position position="1"/>
    </location>
</feature>
<keyword evidence="9" id="KW-1185">Reference proteome</keyword>
<protein>
    <recommendedName>
        <fullName evidence="10">Torsin</fullName>
    </recommendedName>
</protein>
<dbReference type="OrthoDB" id="6258998at2759"/>